<protein>
    <recommendedName>
        <fullName evidence="1">HTH cro/C1-type domain-containing protein</fullName>
    </recommendedName>
</protein>
<dbReference type="SUPFAM" id="SSF47413">
    <property type="entry name" value="lambda repressor-like DNA-binding domains"/>
    <property type="match status" value="1"/>
</dbReference>
<sequence length="80" mass="9006">MSEPNKGLIITVKAARINADKSQEDAANSLGISITAYKRKENGLSRFYVDEIAVLSRLFKVNMTNFFEAQCHKKTRKELG</sequence>
<comment type="caution">
    <text evidence="2">The sequence shown here is derived from an EMBL/GenBank/DDBJ whole genome shotgun (WGS) entry which is preliminary data.</text>
</comment>
<name>A0A645I9H4_9ZZZZ</name>
<evidence type="ECO:0000259" key="1">
    <source>
        <dbReference type="PROSITE" id="PS50943"/>
    </source>
</evidence>
<gene>
    <name evidence="2" type="ORF">SDC9_192531</name>
</gene>
<dbReference type="CDD" id="cd00093">
    <property type="entry name" value="HTH_XRE"/>
    <property type="match status" value="1"/>
</dbReference>
<dbReference type="InterPro" id="IPR001387">
    <property type="entry name" value="Cro/C1-type_HTH"/>
</dbReference>
<evidence type="ECO:0000313" key="2">
    <source>
        <dbReference type="EMBL" id="MPN44964.1"/>
    </source>
</evidence>
<dbReference type="Pfam" id="PF01381">
    <property type="entry name" value="HTH_3"/>
    <property type="match status" value="1"/>
</dbReference>
<dbReference type="PROSITE" id="PS50943">
    <property type="entry name" value="HTH_CROC1"/>
    <property type="match status" value="1"/>
</dbReference>
<dbReference type="EMBL" id="VSSQ01104505">
    <property type="protein sequence ID" value="MPN44964.1"/>
    <property type="molecule type" value="Genomic_DNA"/>
</dbReference>
<dbReference type="InterPro" id="IPR010982">
    <property type="entry name" value="Lambda_DNA-bd_dom_sf"/>
</dbReference>
<proteinExistence type="predicted"/>
<accession>A0A645I9H4</accession>
<organism evidence="2">
    <name type="scientific">bioreactor metagenome</name>
    <dbReference type="NCBI Taxonomy" id="1076179"/>
    <lineage>
        <taxon>unclassified sequences</taxon>
        <taxon>metagenomes</taxon>
        <taxon>ecological metagenomes</taxon>
    </lineage>
</organism>
<reference evidence="2" key="1">
    <citation type="submission" date="2019-08" db="EMBL/GenBank/DDBJ databases">
        <authorList>
            <person name="Kucharzyk K."/>
            <person name="Murdoch R.W."/>
            <person name="Higgins S."/>
            <person name="Loffler F."/>
        </authorList>
    </citation>
    <scope>NUCLEOTIDE SEQUENCE</scope>
</reference>
<dbReference type="Gene3D" id="1.10.260.40">
    <property type="entry name" value="lambda repressor-like DNA-binding domains"/>
    <property type="match status" value="1"/>
</dbReference>
<feature type="domain" description="HTH cro/C1-type" evidence="1">
    <location>
        <begin position="12"/>
        <end position="66"/>
    </location>
</feature>
<dbReference type="GO" id="GO:0003677">
    <property type="term" value="F:DNA binding"/>
    <property type="evidence" value="ECO:0007669"/>
    <property type="project" value="InterPro"/>
</dbReference>
<dbReference type="AlphaFoldDB" id="A0A645I9H4"/>